<dbReference type="InterPro" id="IPR018873">
    <property type="entry name" value="KilA-N_DNA-bd_domain"/>
</dbReference>
<accession>A0A135YLY1</accession>
<comment type="caution">
    <text evidence="2">The sequence shown here is derived from an EMBL/GenBank/DDBJ whole genome shotgun (WGS) entry which is preliminary data.</text>
</comment>
<gene>
    <name evidence="2" type="ORF">HMPREF3195_01869</name>
</gene>
<dbReference type="AlphaFoldDB" id="A0A135YLY1"/>
<dbReference type="Proteomes" id="UP000070326">
    <property type="component" value="Unassembled WGS sequence"/>
</dbReference>
<proteinExistence type="predicted"/>
<organism evidence="2 3">
    <name type="scientific">Peptostreptococcus anaerobius</name>
    <dbReference type="NCBI Taxonomy" id="1261"/>
    <lineage>
        <taxon>Bacteria</taxon>
        <taxon>Bacillati</taxon>
        <taxon>Bacillota</taxon>
        <taxon>Clostridia</taxon>
        <taxon>Peptostreptococcales</taxon>
        <taxon>Peptostreptococcaceae</taxon>
        <taxon>Peptostreptococcus</taxon>
    </lineage>
</organism>
<sequence length="341" mass="39733">MLEVHLMADENREIVVIDETTMKSKIYYIRGQKVMLDFELAEIYGYETKTFNQQVKNNIEKFDEDFRFQLTKNEWEFLRSKFLTSKSDEGSGGRRYMPYAFTEQGIYMLMTVLRGELAVKQSKALIRMFKQMKDFIVENQDFITSKELLQIAVQTNQNTKDIAIINNKISTLATKEDLKKVMDNFIDPDTYKHFLLMNGDKIEADVAYTKIYKSAKKSIYVIDNYIGLKTLELLRAAKDNVEIIVFSDNVKNKDMLTKNILNDFRKDYPNINLKMKIAGKKYHDRYIAIDYGMDSEAFYLCGASSKDAGNKISSITKIEESSKDMYHTMFGEMLSNKDLKI</sequence>
<dbReference type="STRING" id="1261.HMPREF3195_01869"/>
<feature type="domain" description="KilA-N DNA-binding" evidence="1">
    <location>
        <begin position="24"/>
        <end position="112"/>
    </location>
</feature>
<evidence type="ECO:0000313" key="3">
    <source>
        <dbReference type="Proteomes" id="UP000070326"/>
    </source>
</evidence>
<reference evidence="2 3" key="1">
    <citation type="submission" date="2016-02" db="EMBL/GenBank/DDBJ databases">
        <authorList>
            <person name="Wen L."/>
            <person name="He K."/>
            <person name="Yang H."/>
        </authorList>
    </citation>
    <scope>NUCLEOTIDE SEQUENCE [LARGE SCALE GENOMIC DNA]</scope>
    <source>
        <strain evidence="2 3">MJR8628A</strain>
    </source>
</reference>
<dbReference type="EMBL" id="LSQZ01000096">
    <property type="protein sequence ID" value="KXI10400.1"/>
    <property type="molecule type" value="Genomic_DNA"/>
</dbReference>
<name>A0A135YLY1_9FIRM</name>
<evidence type="ECO:0000259" key="1">
    <source>
        <dbReference type="Pfam" id="PF10543"/>
    </source>
</evidence>
<dbReference type="Pfam" id="PF10543">
    <property type="entry name" value="ORF6N"/>
    <property type="match status" value="1"/>
</dbReference>
<dbReference type="eggNOG" id="COG1502">
    <property type="taxonomic scope" value="Bacteria"/>
</dbReference>
<evidence type="ECO:0000313" key="2">
    <source>
        <dbReference type="EMBL" id="KXI10400.1"/>
    </source>
</evidence>
<dbReference type="PATRIC" id="fig|1261.3.peg.905"/>
<protein>
    <recommendedName>
        <fullName evidence="1">KilA-N DNA-binding domain-containing protein</fullName>
    </recommendedName>
</protein>